<feature type="compositionally biased region" description="Polar residues" evidence="1">
    <location>
        <begin position="50"/>
        <end position="63"/>
    </location>
</feature>
<evidence type="ECO:0000313" key="3">
    <source>
        <dbReference type="Proteomes" id="UP001151760"/>
    </source>
</evidence>
<organism evidence="2 3">
    <name type="scientific">Tanacetum coccineum</name>
    <dbReference type="NCBI Taxonomy" id="301880"/>
    <lineage>
        <taxon>Eukaryota</taxon>
        <taxon>Viridiplantae</taxon>
        <taxon>Streptophyta</taxon>
        <taxon>Embryophyta</taxon>
        <taxon>Tracheophyta</taxon>
        <taxon>Spermatophyta</taxon>
        <taxon>Magnoliopsida</taxon>
        <taxon>eudicotyledons</taxon>
        <taxon>Gunneridae</taxon>
        <taxon>Pentapetalae</taxon>
        <taxon>asterids</taxon>
        <taxon>campanulids</taxon>
        <taxon>Asterales</taxon>
        <taxon>Asteraceae</taxon>
        <taxon>Asteroideae</taxon>
        <taxon>Anthemideae</taxon>
        <taxon>Anthemidinae</taxon>
        <taxon>Tanacetum</taxon>
    </lineage>
</organism>
<feature type="region of interest" description="Disordered" evidence="1">
    <location>
        <begin position="20"/>
        <end position="80"/>
    </location>
</feature>
<accession>A0ABQ5GRU2</accession>
<protein>
    <submittedName>
        <fullName evidence="2">Uncharacterized protein</fullName>
    </submittedName>
</protein>
<gene>
    <name evidence="2" type="ORF">Tco_1045116</name>
</gene>
<comment type="caution">
    <text evidence="2">The sequence shown here is derived from an EMBL/GenBank/DDBJ whole genome shotgun (WGS) entry which is preliminary data.</text>
</comment>
<evidence type="ECO:0000313" key="2">
    <source>
        <dbReference type="EMBL" id="GJT78391.1"/>
    </source>
</evidence>
<keyword evidence="3" id="KW-1185">Reference proteome</keyword>
<proteinExistence type="predicted"/>
<reference evidence="2" key="2">
    <citation type="submission" date="2022-01" db="EMBL/GenBank/DDBJ databases">
        <authorList>
            <person name="Yamashiro T."/>
            <person name="Shiraishi A."/>
            <person name="Satake H."/>
            <person name="Nakayama K."/>
        </authorList>
    </citation>
    <scope>NUCLEOTIDE SEQUENCE</scope>
</reference>
<dbReference type="Proteomes" id="UP001151760">
    <property type="component" value="Unassembled WGS sequence"/>
</dbReference>
<sequence length="80" mass="8647">MHPCGAVKVAVVRRGRWWGSSWSSSRGWCHGDDDDSEDGVGGDSVGTAPGPNSSDHNVNTITNGDGMPRMRTFRETIFPE</sequence>
<name>A0ABQ5GRU2_9ASTR</name>
<reference evidence="2" key="1">
    <citation type="journal article" date="2022" name="Int. J. Mol. Sci.">
        <title>Draft Genome of Tanacetum Coccineum: Genomic Comparison of Closely Related Tanacetum-Family Plants.</title>
        <authorList>
            <person name="Yamashiro T."/>
            <person name="Shiraishi A."/>
            <person name="Nakayama K."/>
            <person name="Satake H."/>
        </authorList>
    </citation>
    <scope>NUCLEOTIDE SEQUENCE</scope>
</reference>
<evidence type="ECO:0000256" key="1">
    <source>
        <dbReference type="SAM" id="MobiDB-lite"/>
    </source>
</evidence>
<dbReference type="EMBL" id="BQNB010018797">
    <property type="protein sequence ID" value="GJT78391.1"/>
    <property type="molecule type" value="Genomic_DNA"/>
</dbReference>